<organism evidence="1 2">
    <name type="scientific">Corchorus capsularis</name>
    <name type="common">Jute</name>
    <dbReference type="NCBI Taxonomy" id="210143"/>
    <lineage>
        <taxon>Eukaryota</taxon>
        <taxon>Viridiplantae</taxon>
        <taxon>Streptophyta</taxon>
        <taxon>Embryophyta</taxon>
        <taxon>Tracheophyta</taxon>
        <taxon>Spermatophyta</taxon>
        <taxon>Magnoliopsida</taxon>
        <taxon>eudicotyledons</taxon>
        <taxon>Gunneridae</taxon>
        <taxon>Pentapetalae</taxon>
        <taxon>rosids</taxon>
        <taxon>malvids</taxon>
        <taxon>Malvales</taxon>
        <taxon>Malvaceae</taxon>
        <taxon>Grewioideae</taxon>
        <taxon>Apeibeae</taxon>
        <taxon>Corchorus</taxon>
    </lineage>
</organism>
<dbReference type="AlphaFoldDB" id="A0A1R3H0I8"/>
<evidence type="ECO:0000313" key="1">
    <source>
        <dbReference type="EMBL" id="OMO63862.1"/>
    </source>
</evidence>
<proteinExistence type="predicted"/>
<dbReference type="EMBL" id="AWWV01012865">
    <property type="protein sequence ID" value="OMO63862.1"/>
    <property type="molecule type" value="Genomic_DNA"/>
</dbReference>
<dbReference type="Proteomes" id="UP000188268">
    <property type="component" value="Unassembled WGS sequence"/>
</dbReference>
<reference evidence="1 2" key="1">
    <citation type="submission" date="2013-09" db="EMBL/GenBank/DDBJ databases">
        <title>Corchorus capsularis genome sequencing.</title>
        <authorList>
            <person name="Alam M."/>
            <person name="Haque M.S."/>
            <person name="Islam M.S."/>
            <person name="Emdad E.M."/>
            <person name="Islam M.M."/>
            <person name="Ahmed B."/>
            <person name="Halim A."/>
            <person name="Hossen Q.M.M."/>
            <person name="Hossain M.Z."/>
            <person name="Ahmed R."/>
            <person name="Khan M.M."/>
            <person name="Islam R."/>
            <person name="Rashid M.M."/>
            <person name="Khan S.A."/>
            <person name="Rahman M.S."/>
            <person name="Alam M."/>
        </authorList>
    </citation>
    <scope>NUCLEOTIDE SEQUENCE [LARGE SCALE GENOMIC DNA]</scope>
    <source>
        <strain evidence="2">cv. CVL-1</strain>
        <tissue evidence="1">Whole seedling</tissue>
    </source>
</reference>
<gene>
    <name evidence="1" type="ORF">CCACVL1_22220</name>
</gene>
<dbReference type="Gramene" id="OMO63862">
    <property type="protein sequence ID" value="OMO63862"/>
    <property type="gene ID" value="CCACVL1_22220"/>
</dbReference>
<accession>A0A1R3H0I8</accession>
<keyword evidence="2" id="KW-1185">Reference proteome</keyword>
<evidence type="ECO:0000313" key="2">
    <source>
        <dbReference type="Proteomes" id="UP000188268"/>
    </source>
</evidence>
<name>A0A1R3H0I8_COCAP</name>
<protein>
    <submittedName>
        <fullName evidence="1">Uncharacterized protein</fullName>
    </submittedName>
</protein>
<comment type="caution">
    <text evidence="1">The sequence shown here is derived from an EMBL/GenBank/DDBJ whole genome shotgun (WGS) entry which is preliminary data.</text>
</comment>
<sequence>MANERRERSVERRTRQVLTTYFQKKRRRKLRRLFLTMVVLHVDRYDVTPSRING</sequence>